<proteinExistence type="predicted"/>
<reference evidence="3 4" key="1">
    <citation type="journal article" date="2014" name="Genome Announc.">
        <title>Genome Sequence of Afipia felis Strain 76713, Isolated in Hospital Water Using an Amoeba Co-Culture Procedure.</title>
        <authorList>
            <person name="Benamar S."/>
            <person name="La Scola B."/>
            <person name="Croce O."/>
        </authorList>
    </citation>
    <scope>NUCLEOTIDE SEQUENCE [LARGE SCALE GENOMIC DNA]</scope>
    <source>
        <strain evidence="3 4">76713</strain>
    </source>
</reference>
<dbReference type="Pfam" id="PF07883">
    <property type="entry name" value="Cupin_2"/>
    <property type="match status" value="1"/>
</dbReference>
<keyword evidence="1" id="KW-0732">Signal</keyword>
<dbReference type="RefSeq" id="WP_048755760.1">
    <property type="nucleotide sequence ID" value="NZ_CCAZ020000001.1"/>
</dbReference>
<dbReference type="SUPFAM" id="SSF51182">
    <property type="entry name" value="RmlC-like cupins"/>
    <property type="match status" value="1"/>
</dbReference>
<dbReference type="CDD" id="cd02235">
    <property type="entry name" value="cupin_BLL4011-like"/>
    <property type="match status" value="1"/>
</dbReference>
<organism evidence="3 4">
    <name type="scientific">Afipia felis</name>
    <name type="common">Cat scratch disease bacillus</name>
    <dbReference type="NCBI Taxonomy" id="1035"/>
    <lineage>
        <taxon>Bacteria</taxon>
        <taxon>Pseudomonadati</taxon>
        <taxon>Pseudomonadota</taxon>
        <taxon>Alphaproteobacteria</taxon>
        <taxon>Hyphomicrobiales</taxon>
        <taxon>Nitrobacteraceae</taxon>
        <taxon>Afipia</taxon>
    </lineage>
</organism>
<feature type="domain" description="Cupin type-2" evidence="2">
    <location>
        <begin position="54"/>
        <end position="124"/>
    </location>
</feature>
<dbReference type="Gene3D" id="2.60.120.10">
    <property type="entry name" value="Jelly Rolls"/>
    <property type="match status" value="1"/>
</dbReference>
<evidence type="ECO:0000313" key="3">
    <source>
        <dbReference type="EMBL" id="CEG07490.1"/>
    </source>
</evidence>
<comment type="caution">
    <text evidence="3">The sequence shown here is derived from an EMBL/GenBank/DDBJ whole genome shotgun (WGS) entry which is preliminary data.</text>
</comment>
<evidence type="ECO:0000256" key="1">
    <source>
        <dbReference type="SAM" id="SignalP"/>
    </source>
</evidence>
<sequence>MLKGTILCFSIALASMSVANAQTAMTPAPTASAIKRTPLQDVDLQGNYHVVEAIAEIAAGTASAGRHTHPGYDVSYVLEGEGTLIVDGKPDQALKPGVVIQVPPNVPHDVKVAPGKPLKLLGIYIVEKGKPVASPAPLK</sequence>
<dbReference type="InterPro" id="IPR011051">
    <property type="entry name" value="RmlC_Cupin_sf"/>
</dbReference>
<dbReference type="Proteomes" id="UP000035762">
    <property type="component" value="Unassembled WGS sequence"/>
</dbReference>
<dbReference type="PANTHER" id="PTHR38599">
    <property type="entry name" value="CUPIN DOMAIN PROTEIN (AFU_ORTHOLOGUE AFUA_3G13620)"/>
    <property type="match status" value="1"/>
</dbReference>
<dbReference type="InterPro" id="IPR013096">
    <property type="entry name" value="Cupin_2"/>
</dbReference>
<gene>
    <name evidence="3" type="ORF">BN961_00882</name>
</gene>
<evidence type="ECO:0000313" key="4">
    <source>
        <dbReference type="Proteomes" id="UP000035762"/>
    </source>
</evidence>
<dbReference type="InterPro" id="IPR014710">
    <property type="entry name" value="RmlC-like_jellyroll"/>
</dbReference>
<dbReference type="STRING" id="1035.BN961_00882"/>
<dbReference type="EMBL" id="CCAZ020000001">
    <property type="protein sequence ID" value="CEG07490.1"/>
    <property type="molecule type" value="Genomic_DNA"/>
</dbReference>
<protein>
    <recommendedName>
        <fullName evidence="2">Cupin type-2 domain-containing protein</fullName>
    </recommendedName>
</protein>
<dbReference type="AlphaFoldDB" id="A0A090MIZ7"/>
<feature type="chain" id="PRO_5001859625" description="Cupin type-2 domain-containing protein" evidence="1">
    <location>
        <begin position="22"/>
        <end position="139"/>
    </location>
</feature>
<feature type="signal peptide" evidence="1">
    <location>
        <begin position="1"/>
        <end position="21"/>
    </location>
</feature>
<evidence type="ECO:0000259" key="2">
    <source>
        <dbReference type="Pfam" id="PF07883"/>
    </source>
</evidence>
<keyword evidence="4" id="KW-1185">Reference proteome</keyword>
<name>A0A090MIZ7_AFIFE</name>
<dbReference type="PANTHER" id="PTHR38599:SF1">
    <property type="entry name" value="CUPIN DOMAIN PROTEIN (AFU_ORTHOLOGUE AFUA_3G13620)"/>
    <property type="match status" value="1"/>
</dbReference>
<accession>A0A090MIZ7</accession>
<dbReference type="OrthoDB" id="9793521at2"/>